<dbReference type="GO" id="GO:0006574">
    <property type="term" value="P:L-valine catabolic process"/>
    <property type="evidence" value="ECO:0007669"/>
    <property type="project" value="TreeGrafter"/>
</dbReference>
<dbReference type="EMBL" id="PDCP01000046">
    <property type="protein sequence ID" value="PEG35373.1"/>
    <property type="molecule type" value="Genomic_DNA"/>
</dbReference>
<dbReference type="AlphaFoldDB" id="A0A2A7MV34"/>
<dbReference type="NCBIfam" id="NF004127">
    <property type="entry name" value="PRK05617.1"/>
    <property type="match status" value="1"/>
</dbReference>
<dbReference type="Pfam" id="PF16113">
    <property type="entry name" value="ECH_2"/>
    <property type="match status" value="1"/>
</dbReference>
<evidence type="ECO:0000313" key="7">
    <source>
        <dbReference type="Proteomes" id="UP000220914"/>
    </source>
</evidence>
<evidence type="ECO:0000313" key="6">
    <source>
        <dbReference type="EMBL" id="PEG35373.1"/>
    </source>
</evidence>
<protein>
    <recommendedName>
        <fullName evidence="2">3-hydroxyisobutyryl-CoA hydrolase</fullName>
        <ecNumber evidence="2">3.1.2.4</ecNumber>
    </recommendedName>
</protein>
<organism evidence="6 7">
    <name type="scientific">Mycolicibacterium agri</name>
    <name type="common">Mycobacterium agri</name>
    <dbReference type="NCBI Taxonomy" id="36811"/>
    <lineage>
        <taxon>Bacteria</taxon>
        <taxon>Bacillati</taxon>
        <taxon>Actinomycetota</taxon>
        <taxon>Actinomycetes</taxon>
        <taxon>Mycobacteriales</taxon>
        <taxon>Mycobacteriaceae</taxon>
        <taxon>Mycolicibacterium</taxon>
    </lineage>
</organism>
<dbReference type="CDD" id="cd06558">
    <property type="entry name" value="crotonase-like"/>
    <property type="match status" value="1"/>
</dbReference>
<dbReference type="GO" id="GO:0003860">
    <property type="term" value="F:3-hydroxyisobutyryl-CoA hydrolase activity"/>
    <property type="evidence" value="ECO:0007669"/>
    <property type="project" value="UniProtKB-EC"/>
</dbReference>
<dbReference type="EC" id="3.1.2.4" evidence="2"/>
<evidence type="ECO:0000256" key="4">
    <source>
        <dbReference type="SAM" id="MobiDB-lite"/>
    </source>
</evidence>
<feature type="region of interest" description="Disordered" evidence="4">
    <location>
        <begin position="58"/>
        <end position="79"/>
    </location>
</feature>
<name>A0A2A7MV34_MYCAG</name>
<keyword evidence="7" id="KW-1185">Reference proteome</keyword>
<keyword evidence="3 6" id="KW-0378">Hydrolase</keyword>
<feature type="domain" description="Enoyl-CoA hydratase/isomerase" evidence="5">
    <location>
        <begin position="141"/>
        <end position="462"/>
    </location>
</feature>
<proteinExistence type="predicted"/>
<dbReference type="Proteomes" id="UP000220914">
    <property type="component" value="Unassembled WGS sequence"/>
</dbReference>
<dbReference type="PANTHER" id="PTHR43176">
    <property type="entry name" value="3-HYDROXYISOBUTYRYL-COA HYDROLASE-RELATED"/>
    <property type="match status" value="1"/>
</dbReference>
<dbReference type="Gene3D" id="3.90.226.10">
    <property type="entry name" value="2-enoyl-CoA Hydratase, Chain A, domain 1"/>
    <property type="match status" value="1"/>
</dbReference>
<gene>
    <name evidence="6" type="ORF">CQY20_22130</name>
</gene>
<evidence type="ECO:0000256" key="1">
    <source>
        <dbReference type="ARBA" id="ARBA00001709"/>
    </source>
</evidence>
<dbReference type="InterPro" id="IPR032259">
    <property type="entry name" value="HIBYL-CoA-H"/>
</dbReference>
<reference evidence="6 7" key="1">
    <citation type="submission" date="2017-10" db="EMBL/GenBank/DDBJ databases">
        <title>The new phylogeny of genus Mycobacterium.</title>
        <authorList>
            <person name="Tortoli E."/>
            <person name="Trovato A."/>
            <person name="Cirillo D.M."/>
        </authorList>
    </citation>
    <scope>NUCLEOTIDE SEQUENCE [LARGE SCALE GENOMIC DNA]</scope>
    <source>
        <strain evidence="6 7">CCUG37673</strain>
    </source>
</reference>
<sequence length="474" mass="50722">MVARDVPLARHRFTDRLPDRCHGHAVGVRRRQRAGRCATAGDVPVPVPLHRRGLELQPRRHHRRRHSADPGVADRGQPRRHLGRCAVGGAVGSQPALCVGSAGDQEQRPRGSARHQGGASRHRLRSTAGTGPALTVTGRLATITLRKPAAINAIGPEEIDAVTAALRAAVADASVATILIRGEGERGFSAGGDIKRVRTMIASGEVDALAEFWANEYRLNHLIDTCPKPVVSIAHGLTLGGGVGLASHASHRIVTDSTRLGMPEVLIGLSPDIGGLWLYSRAPGRTGAFAALTAAHLSAGDALYMGLADHYVPHGEIDDVVERLQYLHPAEALEGFDAQPPSWVADHRGAIDRVFGANSVLEILESARLLEEKSAVAEIAMASLAAASPTALCVTYEALCRAANMHGLTECLDQDLRVGQHCARHPDLTEGIRARVVDKDRKPNWCPPTLADVSPVDVERFFAPIGKPLRFSDW</sequence>
<evidence type="ECO:0000259" key="5">
    <source>
        <dbReference type="Pfam" id="PF16113"/>
    </source>
</evidence>
<dbReference type="InterPro" id="IPR029045">
    <property type="entry name" value="ClpP/crotonase-like_dom_sf"/>
</dbReference>
<evidence type="ECO:0000256" key="3">
    <source>
        <dbReference type="ARBA" id="ARBA00022801"/>
    </source>
</evidence>
<evidence type="ECO:0000256" key="2">
    <source>
        <dbReference type="ARBA" id="ARBA00011915"/>
    </source>
</evidence>
<dbReference type="GO" id="GO:0005829">
    <property type="term" value="C:cytosol"/>
    <property type="evidence" value="ECO:0007669"/>
    <property type="project" value="TreeGrafter"/>
</dbReference>
<dbReference type="SUPFAM" id="SSF52096">
    <property type="entry name" value="ClpP/crotonase"/>
    <property type="match status" value="1"/>
</dbReference>
<dbReference type="OrthoDB" id="9790967at2"/>
<accession>A0A2A7MV34</accession>
<dbReference type="PANTHER" id="PTHR43176:SF3">
    <property type="entry name" value="3-HYDROXYISOBUTYRYL-COA HYDROLASE, MITOCHONDRIAL"/>
    <property type="match status" value="1"/>
</dbReference>
<comment type="catalytic activity">
    <reaction evidence="1">
        <text>3-hydroxy-2-methylpropanoyl-CoA + H2O = 3-hydroxy-2-methylpropanoate + CoA + H(+)</text>
        <dbReference type="Rhea" id="RHEA:20888"/>
        <dbReference type="ChEBI" id="CHEBI:11805"/>
        <dbReference type="ChEBI" id="CHEBI:15377"/>
        <dbReference type="ChEBI" id="CHEBI:15378"/>
        <dbReference type="ChEBI" id="CHEBI:57287"/>
        <dbReference type="ChEBI" id="CHEBI:57340"/>
        <dbReference type="EC" id="3.1.2.4"/>
    </reaction>
</comment>
<feature type="region of interest" description="Disordered" evidence="4">
    <location>
        <begin position="98"/>
        <end position="132"/>
    </location>
</feature>
<dbReference type="InterPro" id="IPR045004">
    <property type="entry name" value="ECH_dom"/>
</dbReference>
<comment type="caution">
    <text evidence="6">The sequence shown here is derived from an EMBL/GenBank/DDBJ whole genome shotgun (WGS) entry which is preliminary data.</text>
</comment>